<feature type="repeat" description="ANK" evidence="3">
    <location>
        <begin position="855"/>
        <end position="879"/>
    </location>
</feature>
<dbReference type="RefSeq" id="WP_126322908.1">
    <property type="nucleotide sequence ID" value="NZ_AP018005.1"/>
</dbReference>
<keyword evidence="5" id="KW-1185">Reference proteome</keyword>
<evidence type="ECO:0000313" key="5">
    <source>
        <dbReference type="Proteomes" id="UP000282483"/>
    </source>
</evidence>
<keyword evidence="1" id="KW-0677">Repeat</keyword>
<feature type="repeat" description="ANK" evidence="3">
    <location>
        <begin position="686"/>
        <end position="718"/>
    </location>
</feature>
<dbReference type="EMBL" id="AP018005">
    <property type="protein sequence ID" value="BBB15452.1"/>
    <property type="molecule type" value="Genomic_DNA"/>
</dbReference>
<evidence type="ECO:0000256" key="3">
    <source>
        <dbReference type="PROSITE-ProRule" id="PRU00023"/>
    </source>
</evidence>
<organism evidence="4 5">
    <name type="scientific">Candidatus Rickettsiella viridis</name>
    <dbReference type="NCBI Taxonomy" id="676208"/>
    <lineage>
        <taxon>Bacteria</taxon>
        <taxon>Pseudomonadati</taxon>
        <taxon>Pseudomonadota</taxon>
        <taxon>Gammaproteobacteria</taxon>
        <taxon>Legionellales</taxon>
        <taxon>Coxiellaceae</taxon>
        <taxon>Rickettsiella</taxon>
    </lineage>
</organism>
<dbReference type="AlphaFoldDB" id="A0A2Z5V4U2"/>
<dbReference type="SUPFAM" id="SSF48403">
    <property type="entry name" value="Ankyrin repeat"/>
    <property type="match status" value="1"/>
</dbReference>
<feature type="repeat" description="ANK" evidence="3">
    <location>
        <begin position="752"/>
        <end position="784"/>
    </location>
</feature>
<reference evidence="4 5" key="1">
    <citation type="submission" date="2017-03" db="EMBL/GenBank/DDBJ databases">
        <title>The genome sequence of Candidatus Rickettsiella viridis.</title>
        <authorList>
            <person name="Nikoh N."/>
            <person name="Tsuchida T."/>
            <person name="Yamaguchi K."/>
            <person name="Maeda T."/>
            <person name="Shigenobu S."/>
            <person name="Fukatsu T."/>
        </authorList>
    </citation>
    <scope>NUCLEOTIDE SEQUENCE [LARGE SCALE GENOMIC DNA]</scope>
    <source>
        <strain evidence="4 5">Ap-RA04</strain>
    </source>
</reference>
<dbReference type="InterPro" id="IPR036770">
    <property type="entry name" value="Ankyrin_rpt-contain_sf"/>
</dbReference>
<dbReference type="PANTHER" id="PTHR24198">
    <property type="entry name" value="ANKYRIN REPEAT AND PROTEIN KINASE DOMAIN-CONTAINING PROTEIN"/>
    <property type="match status" value="1"/>
</dbReference>
<keyword evidence="2 3" id="KW-0040">ANK repeat</keyword>
<dbReference type="InterPro" id="IPR002110">
    <property type="entry name" value="Ankyrin_rpt"/>
</dbReference>
<dbReference type="Pfam" id="PF12796">
    <property type="entry name" value="Ank_2"/>
    <property type="match status" value="4"/>
</dbReference>
<dbReference type="PRINTS" id="PR01415">
    <property type="entry name" value="ANKYRIN"/>
</dbReference>
<feature type="repeat" description="ANK" evidence="3">
    <location>
        <begin position="719"/>
        <end position="751"/>
    </location>
</feature>
<dbReference type="PROSITE" id="PS50088">
    <property type="entry name" value="ANK_REPEAT"/>
    <property type="match status" value="10"/>
</dbReference>
<dbReference type="Proteomes" id="UP000282483">
    <property type="component" value="Chromosome"/>
</dbReference>
<feature type="repeat" description="ANK" evidence="3">
    <location>
        <begin position="926"/>
        <end position="958"/>
    </location>
</feature>
<dbReference type="PANTHER" id="PTHR24198:SF165">
    <property type="entry name" value="ANKYRIN REPEAT-CONTAINING PROTEIN-RELATED"/>
    <property type="match status" value="1"/>
</dbReference>
<name>A0A2Z5V4U2_9COXI</name>
<dbReference type="OrthoDB" id="5654093at2"/>
<dbReference type="Gene3D" id="1.25.40.20">
    <property type="entry name" value="Ankyrin repeat-containing domain"/>
    <property type="match status" value="4"/>
</dbReference>
<feature type="repeat" description="ANK" evidence="3">
    <location>
        <begin position="653"/>
        <end position="685"/>
    </location>
</feature>
<proteinExistence type="predicted"/>
<gene>
    <name evidence="4" type="ORF">RVIR1_09780</name>
</gene>
<evidence type="ECO:0000313" key="4">
    <source>
        <dbReference type="EMBL" id="BBB15452.1"/>
    </source>
</evidence>
<evidence type="ECO:0000256" key="1">
    <source>
        <dbReference type="ARBA" id="ARBA00022737"/>
    </source>
</evidence>
<feature type="repeat" description="ANK" evidence="3">
    <location>
        <begin position="893"/>
        <end position="925"/>
    </location>
</feature>
<feature type="repeat" description="ANK" evidence="3">
    <location>
        <begin position="787"/>
        <end position="819"/>
    </location>
</feature>
<protein>
    <submittedName>
        <fullName evidence="4">Ankyrin 2 neuronal isoform 4</fullName>
    </submittedName>
</protein>
<dbReference type="Pfam" id="PF13637">
    <property type="entry name" value="Ank_4"/>
    <property type="match status" value="1"/>
</dbReference>
<dbReference type="SMART" id="SM00248">
    <property type="entry name" value="ANK"/>
    <property type="match status" value="10"/>
</dbReference>
<evidence type="ECO:0000256" key="2">
    <source>
        <dbReference type="ARBA" id="ARBA00023043"/>
    </source>
</evidence>
<feature type="repeat" description="ANK" evidence="3">
    <location>
        <begin position="822"/>
        <end position="854"/>
    </location>
</feature>
<sequence length="982" mass="109766">MVVTFQAALEQLKTIETLYTEKAVEKHAENNPDEAARIQAERIQQAQHIQAQLLEAYKTDTNALKCLNKIFQTIKNTSLKKQISTNIEYSTPHDAEKYGEYYHAAHYQQLLPYCELAYLSEKNGSSEESEEQALKLSVLFDNTSEVLTYLIKSAKNKLSVHDACLFSLPDVSQCDFKAWKKIIKKNIDNIVFFDLLIEIPQLEKLILENKLQPGQKLDRNALKEKKKKLQEANVKFKDLKRRHGILSNKEKNKYGNSIKQLLILKQELFKLSAGIKLSEVDSAVLAAVCNEYWMRDPELGIPRSMMLENQLTDKDFINFKKLNRQHAGKNIPDISLDGAADHYPGVYLMKVPVQDMQQAARAAYLGKLTACCQSLSGQAGQPCVIHGLTSPHGGFYVLCEGDLHDQKISDPVLAQCWIWRSQSNALVFDSVEYDKSPGKIDITMVAALYKRLAKQLVQTGHTHKVAMGIRSGTGMKFKENMVSHSETECFIDYKGHNDSAAQIVLYDKNKLFYTYTEDDESRLALDRRLTEIMQDASPLVQSDFLEILLNWLSLNPSQQSLVQTMIRIAKENNRAHEFISIRKVLHDYVEHKLKLTTENISSLIDKNSFFLSMVDKEYGATPLHRVIRSTHDDLSTIALLLEHGAPIDKTDKEGDTPLHYACQKGNAAVVKLLLEKGASINKVNKNEDTPLHYACKEGNQAIVKLLLEKNASASIRNNEGETPFDDACRNGNVAIVKLFLKEDISINTPNEDGNTPLHHACRENHEAIVQLLLEDGADLSINMKNEQGNTPLHEACQNGNETIAQLLLEEGANLSINVKNKLGNTPLHETCQNGNEMIAKLLLGRKAFINIENSVGDTPLHLACENAHESIVKLLLVIGRGKEPTRINTVNSFGDTPLHKACESGNESIIKLLLAKGASVDIANKQGHTPLDAARKNGSESIVEILLAHASNNSFSNSKPSFFKHSQPIAQSSLQAQISLKT</sequence>
<dbReference type="PROSITE" id="PS50297">
    <property type="entry name" value="ANK_REP_REGION"/>
    <property type="match status" value="10"/>
</dbReference>
<accession>A0A2Z5V4U2</accession>
<dbReference type="KEGG" id="rvi:RVIR1_09780"/>
<feature type="repeat" description="ANK" evidence="3">
    <location>
        <begin position="618"/>
        <end position="652"/>
    </location>
</feature>